<dbReference type="EMBL" id="JBBMFM010000219">
    <property type="protein sequence ID" value="MEQ2428785.1"/>
    <property type="molecule type" value="Genomic_DNA"/>
</dbReference>
<feature type="transmembrane region" description="Helical" evidence="10">
    <location>
        <begin position="167"/>
        <end position="191"/>
    </location>
</feature>
<name>A0ABV1DEH9_9FIRM</name>
<comment type="caution">
    <text evidence="11">The sequence shown here is derived from an EMBL/GenBank/DDBJ whole genome shotgun (WGS) entry which is preliminary data.</text>
</comment>
<evidence type="ECO:0000256" key="3">
    <source>
        <dbReference type="ARBA" id="ARBA00022106"/>
    </source>
</evidence>
<reference evidence="11 12" key="1">
    <citation type="submission" date="2024-03" db="EMBL/GenBank/DDBJ databases">
        <title>Human intestinal bacterial collection.</title>
        <authorList>
            <person name="Pauvert C."/>
            <person name="Hitch T.C.A."/>
            <person name="Clavel T."/>
        </authorList>
    </citation>
    <scope>NUCLEOTIDE SEQUENCE [LARGE SCALE GENOMIC DNA]</scope>
    <source>
        <strain evidence="11 12">CLA-SR-H021</strain>
    </source>
</reference>
<dbReference type="PANTHER" id="PTHR43823">
    <property type="entry name" value="SPORULATION PROTEIN YKVU"/>
    <property type="match status" value="1"/>
</dbReference>
<feature type="transmembrane region" description="Helical" evidence="10">
    <location>
        <begin position="96"/>
        <end position="119"/>
    </location>
</feature>
<keyword evidence="9" id="KW-0046">Antibiotic resistance</keyword>
<dbReference type="Proteomes" id="UP001454086">
    <property type="component" value="Unassembled WGS sequence"/>
</dbReference>
<dbReference type="InterPro" id="IPR002528">
    <property type="entry name" value="MATE_fam"/>
</dbReference>
<feature type="transmembrane region" description="Helical" evidence="10">
    <location>
        <begin position="402"/>
        <end position="420"/>
    </location>
</feature>
<evidence type="ECO:0000313" key="12">
    <source>
        <dbReference type="Proteomes" id="UP001454086"/>
    </source>
</evidence>
<keyword evidence="5" id="KW-1003">Cell membrane</keyword>
<sequence length="458" mass="48777">MEKRTGIDALEHGSMGRLLCGFCIPSLASSLVTSVYNIVDQLFIGNVLGIVGNAATNVVFPAITLITALSLMCGVGASAAMNLALGGGEEEKARRIVGSGFGLMVLCGLILSAVMAVWTEPFLYLFGCTGGVMPYALPYARITALAYVFSIIGAAGPFLIRADGSPNYALWCIAAGALLNIVLDAVFILVFGWGIRGAAWATAVSQAVGAAMVLLYLPRCRTMALQKKDFCPVPLLYGKIVALGAGPAFNFMTQALVQIFLNHALRKYGASSVYGSEIPLAVAGVANKVNTMASAVVTGLTNGMQPIVSYNFGRRNYKRVAEAARTVVAMVLAAGFCIFLCYQLVPVRITALFGKGTKEYFEFAARFFRIFLLFIFLNGLQSSVGGFFSAQGRPGRSILISLTRQVIFLPPLLTILPRFYGLDGVLWAGPGADLAMAVIAVLLLREELRRLDELGQGE</sequence>
<comment type="subcellular location">
    <subcellularLocation>
        <location evidence="1">Cell membrane</location>
        <topology evidence="1">Multi-pass membrane protein</topology>
    </subcellularLocation>
</comment>
<dbReference type="Pfam" id="PF01554">
    <property type="entry name" value="MatE"/>
    <property type="match status" value="2"/>
</dbReference>
<dbReference type="PANTHER" id="PTHR43823:SF3">
    <property type="entry name" value="MULTIDRUG EXPORT PROTEIN MEPA"/>
    <property type="match status" value="1"/>
</dbReference>
<dbReference type="InterPro" id="IPR051327">
    <property type="entry name" value="MATE_MepA_subfamily"/>
</dbReference>
<dbReference type="InterPro" id="IPR048279">
    <property type="entry name" value="MdtK-like"/>
</dbReference>
<keyword evidence="4" id="KW-0813">Transport</keyword>
<keyword evidence="12" id="KW-1185">Reference proteome</keyword>
<evidence type="ECO:0000256" key="4">
    <source>
        <dbReference type="ARBA" id="ARBA00022448"/>
    </source>
</evidence>
<feature type="transmembrane region" description="Helical" evidence="10">
    <location>
        <begin position="365"/>
        <end position="390"/>
    </location>
</feature>
<evidence type="ECO:0000256" key="9">
    <source>
        <dbReference type="ARBA" id="ARBA00023251"/>
    </source>
</evidence>
<evidence type="ECO:0000256" key="2">
    <source>
        <dbReference type="ARBA" id="ARBA00008417"/>
    </source>
</evidence>
<evidence type="ECO:0000256" key="7">
    <source>
        <dbReference type="ARBA" id="ARBA00022989"/>
    </source>
</evidence>
<feature type="transmembrane region" description="Helical" evidence="10">
    <location>
        <begin position="139"/>
        <end position="160"/>
    </location>
</feature>
<evidence type="ECO:0000256" key="5">
    <source>
        <dbReference type="ARBA" id="ARBA00022475"/>
    </source>
</evidence>
<evidence type="ECO:0000256" key="6">
    <source>
        <dbReference type="ARBA" id="ARBA00022692"/>
    </source>
</evidence>
<feature type="transmembrane region" description="Helical" evidence="10">
    <location>
        <begin position="197"/>
        <end position="217"/>
    </location>
</feature>
<evidence type="ECO:0000256" key="1">
    <source>
        <dbReference type="ARBA" id="ARBA00004651"/>
    </source>
</evidence>
<comment type="similarity">
    <text evidence="2">Belongs to the multi antimicrobial extrusion (MATE) (TC 2.A.66.1) family. MepA subfamily.</text>
</comment>
<accession>A0ABV1DEH9</accession>
<feature type="transmembrane region" description="Helical" evidence="10">
    <location>
        <begin position="426"/>
        <end position="444"/>
    </location>
</feature>
<keyword evidence="6 10" id="KW-0812">Transmembrane</keyword>
<protein>
    <recommendedName>
        <fullName evidence="3">Multidrug export protein MepA</fullName>
    </recommendedName>
</protein>
<dbReference type="PIRSF" id="PIRSF006603">
    <property type="entry name" value="DinF"/>
    <property type="match status" value="1"/>
</dbReference>
<evidence type="ECO:0000256" key="10">
    <source>
        <dbReference type="SAM" id="Phobius"/>
    </source>
</evidence>
<feature type="transmembrane region" description="Helical" evidence="10">
    <location>
        <begin position="18"/>
        <end position="39"/>
    </location>
</feature>
<evidence type="ECO:0000256" key="8">
    <source>
        <dbReference type="ARBA" id="ARBA00023136"/>
    </source>
</evidence>
<feature type="transmembrane region" description="Helical" evidence="10">
    <location>
        <begin position="59"/>
        <end position="84"/>
    </location>
</feature>
<proteinExistence type="inferred from homology"/>
<keyword evidence="7 10" id="KW-1133">Transmembrane helix</keyword>
<gene>
    <name evidence="11" type="ORF">WMQ36_27870</name>
</gene>
<dbReference type="RefSeq" id="WP_150846440.1">
    <property type="nucleotide sequence ID" value="NZ_JBBMFM010000219.1"/>
</dbReference>
<feature type="transmembrane region" description="Helical" evidence="10">
    <location>
        <begin position="323"/>
        <end position="345"/>
    </location>
</feature>
<dbReference type="InterPro" id="IPR045070">
    <property type="entry name" value="MATE_MepA-like"/>
</dbReference>
<dbReference type="CDD" id="cd13143">
    <property type="entry name" value="MATE_MepA_like"/>
    <property type="match status" value="1"/>
</dbReference>
<evidence type="ECO:0000313" key="11">
    <source>
        <dbReference type="EMBL" id="MEQ2428785.1"/>
    </source>
</evidence>
<keyword evidence="8 10" id="KW-0472">Membrane</keyword>
<organism evidence="11 12">
    <name type="scientific">Enterocloster hominis</name>
    <name type="common">ex Hitch et al. 2024</name>
    <dbReference type="NCBI Taxonomy" id="1917870"/>
    <lineage>
        <taxon>Bacteria</taxon>
        <taxon>Bacillati</taxon>
        <taxon>Bacillota</taxon>
        <taxon>Clostridia</taxon>
        <taxon>Lachnospirales</taxon>
        <taxon>Lachnospiraceae</taxon>
        <taxon>Enterocloster</taxon>
    </lineage>
</organism>